<sequence length="105" mass="12485">MDKYRYEEDLPIQSEYIAWAEFLELTAVHPTRLGELLELGWLNPARTGQQEYLFTRKDVYRLRKLERICTDFTLSALGGSIIVDLLERIDQLERKVQELELLLRE</sequence>
<proteinExistence type="predicted"/>
<organism evidence="1 2">
    <name type="scientific">Desulfovibrio psychrotolerans</name>
    <dbReference type="NCBI Taxonomy" id="415242"/>
    <lineage>
        <taxon>Bacteria</taxon>
        <taxon>Pseudomonadati</taxon>
        <taxon>Thermodesulfobacteriota</taxon>
        <taxon>Desulfovibrionia</taxon>
        <taxon>Desulfovibrionales</taxon>
        <taxon>Desulfovibrionaceae</taxon>
        <taxon>Desulfovibrio</taxon>
    </lineage>
</organism>
<evidence type="ECO:0000313" key="1">
    <source>
        <dbReference type="EMBL" id="GFM35625.1"/>
    </source>
</evidence>
<dbReference type="EMBL" id="BLVP01000001">
    <property type="protein sequence ID" value="GFM35625.1"/>
    <property type="molecule type" value="Genomic_DNA"/>
</dbReference>
<reference evidence="1 2" key="1">
    <citation type="submission" date="2020-05" db="EMBL/GenBank/DDBJ databases">
        <title>Draft genome sequence of Desulfovibrio psychrotolerans JS1T.</title>
        <authorList>
            <person name="Ueno A."/>
            <person name="Tamazawa S."/>
            <person name="Tamamura S."/>
            <person name="Murakami T."/>
            <person name="Kiyama T."/>
            <person name="Inomata H."/>
            <person name="Amano Y."/>
            <person name="Miyakawa K."/>
            <person name="Tamaki H."/>
            <person name="Naganuma T."/>
            <person name="Kaneko K."/>
        </authorList>
    </citation>
    <scope>NUCLEOTIDE SEQUENCE [LARGE SCALE GENOMIC DNA]</scope>
    <source>
        <strain evidence="1 2">JS1</strain>
    </source>
</reference>
<dbReference type="Proteomes" id="UP000503820">
    <property type="component" value="Unassembled WGS sequence"/>
</dbReference>
<name>A0A7J0BR64_9BACT</name>
<dbReference type="Gene3D" id="1.10.1660.10">
    <property type="match status" value="1"/>
</dbReference>
<dbReference type="AlphaFoldDB" id="A0A7J0BR64"/>
<gene>
    <name evidence="1" type="ORF">DSM19430T_03090</name>
</gene>
<dbReference type="RefSeq" id="WP_174408327.1">
    <property type="nucleotide sequence ID" value="NZ_BLVP01000001.1"/>
</dbReference>
<evidence type="ECO:0000313" key="2">
    <source>
        <dbReference type="Proteomes" id="UP000503820"/>
    </source>
</evidence>
<keyword evidence="2" id="KW-1185">Reference proteome</keyword>
<protein>
    <submittedName>
        <fullName evidence="1">DafA protein</fullName>
    </submittedName>
</protein>
<comment type="caution">
    <text evidence="1">The sequence shown here is derived from an EMBL/GenBank/DDBJ whole genome shotgun (WGS) entry which is preliminary data.</text>
</comment>
<accession>A0A7J0BR64</accession>
<dbReference type="Pfam" id="PF13591">
    <property type="entry name" value="MerR_2"/>
    <property type="match status" value="1"/>
</dbReference>